<accession>A0A0M4DJB3</accession>
<evidence type="ECO:0000256" key="3">
    <source>
        <dbReference type="ARBA" id="ARBA00022722"/>
    </source>
</evidence>
<dbReference type="EMBL" id="CP010802">
    <property type="protein sequence ID" value="ALC17157.1"/>
    <property type="molecule type" value="Genomic_DNA"/>
</dbReference>
<comment type="catalytic activity">
    <reaction evidence="6">
        <text>Exonucleolytic cleavage in either 5'- to 3'- or 3'- to 5'-direction to yield nucleoside 5'-phosphates.</text>
        <dbReference type="EC" id="3.1.11.6"/>
    </reaction>
</comment>
<keyword evidence="5 6" id="KW-0269">Exonuclease</keyword>
<dbReference type="GO" id="GO:0008855">
    <property type="term" value="F:exodeoxyribonuclease VII activity"/>
    <property type="evidence" value="ECO:0007669"/>
    <property type="project" value="UniProtKB-UniRule"/>
</dbReference>
<name>A0A0M4DJB3_9BACT</name>
<keyword evidence="3 6" id="KW-0540">Nuclease</keyword>
<dbReference type="SUPFAM" id="SSF116842">
    <property type="entry name" value="XseB-like"/>
    <property type="match status" value="1"/>
</dbReference>
<evidence type="ECO:0000256" key="4">
    <source>
        <dbReference type="ARBA" id="ARBA00022801"/>
    </source>
</evidence>
<dbReference type="HAMAP" id="MF_00337">
    <property type="entry name" value="Exonuc_7_S"/>
    <property type="match status" value="1"/>
</dbReference>
<dbReference type="InterPro" id="IPR037004">
    <property type="entry name" value="Exonuc_VII_ssu_sf"/>
</dbReference>
<dbReference type="PATRIC" id="fig|1603606.3.peg.2598"/>
<evidence type="ECO:0000256" key="2">
    <source>
        <dbReference type="ARBA" id="ARBA00022490"/>
    </source>
</evidence>
<keyword evidence="8" id="KW-1185">Reference proteome</keyword>
<sequence length="75" mass="8421">MAKKESFEIVLRDLEDAVARLESGELSLEESLTCFERGVKSAASCQKLLKGVEFRVEQLLKDQDGRLHEEPLDGV</sequence>
<dbReference type="GO" id="GO:0006308">
    <property type="term" value="P:DNA catabolic process"/>
    <property type="evidence" value="ECO:0007669"/>
    <property type="project" value="UniProtKB-UniRule"/>
</dbReference>
<dbReference type="Proteomes" id="UP000057158">
    <property type="component" value="Chromosome"/>
</dbReference>
<organism evidence="7 8">
    <name type="scientific">Desulfuromonas soudanensis</name>
    <dbReference type="NCBI Taxonomy" id="1603606"/>
    <lineage>
        <taxon>Bacteria</taxon>
        <taxon>Pseudomonadati</taxon>
        <taxon>Thermodesulfobacteriota</taxon>
        <taxon>Desulfuromonadia</taxon>
        <taxon>Desulfuromonadales</taxon>
        <taxon>Desulfuromonadaceae</taxon>
        <taxon>Desulfuromonas</taxon>
    </lineage>
</organism>
<dbReference type="GO" id="GO:0009318">
    <property type="term" value="C:exodeoxyribonuclease VII complex"/>
    <property type="evidence" value="ECO:0007669"/>
    <property type="project" value="UniProtKB-UniRule"/>
</dbReference>
<dbReference type="KEGG" id="des:DSOUD_2396"/>
<evidence type="ECO:0000313" key="7">
    <source>
        <dbReference type="EMBL" id="ALC17157.1"/>
    </source>
</evidence>
<comment type="function">
    <text evidence="6">Bidirectionally degrades single-stranded DNA into large acid-insoluble oligonucleotides, which are then degraded further into small acid-soluble oligonucleotides.</text>
</comment>
<dbReference type="EC" id="3.1.11.6" evidence="6"/>
<proteinExistence type="inferred from homology"/>
<reference evidence="7 8" key="1">
    <citation type="submission" date="2015-07" db="EMBL/GenBank/DDBJ databases">
        <title>Isolation and Genomic Characterization of a Novel Halophilic Metal-Reducing Deltaproteobacterium from the Deep Subsurface.</title>
        <authorList>
            <person name="Badalamenti J.P."/>
            <person name="Summers Z.M."/>
            <person name="Gralnick J.A."/>
            <person name="Bond D.R."/>
        </authorList>
    </citation>
    <scope>NUCLEOTIDE SEQUENCE [LARGE SCALE GENOMIC DNA]</scope>
    <source>
        <strain evidence="7 8">WTL</strain>
    </source>
</reference>
<evidence type="ECO:0000313" key="8">
    <source>
        <dbReference type="Proteomes" id="UP000057158"/>
    </source>
</evidence>
<dbReference type="OrthoDB" id="5523157at2"/>
<dbReference type="GO" id="GO:0005829">
    <property type="term" value="C:cytosol"/>
    <property type="evidence" value="ECO:0007669"/>
    <property type="project" value="TreeGrafter"/>
</dbReference>
<dbReference type="PIRSF" id="PIRSF006488">
    <property type="entry name" value="Exonuc_VII_S"/>
    <property type="match status" value="1"/>
</dbReference>
<comment type="subcellular location">
    <subcellularLocation>
        <location evidence="6">Cytoplasm</location>
    </subcellularLocation>
</comment>
<dbReference type="NCBIfam" id="TIGR01280">
    <property type="entry name" value="xseB"/>
    <property type="match status" value="1"/>
</dbReference>
<evidence type="ECO:0000256" key="1">
    <source>
        <dbReference type="ARBA" id="ARBA00009998"/>
    </source>
</evidence>
<dbReference type="AlphaFoldDB" id="A0A0M4DJB3"/>
<evidence type="ECO:0000256" key="5">
    <source>
        <dbReference type="ARBA" id="ARBA00022839"/>
    </source>
</evidence>
<comment type="similarity">
    <text evidence="1 6">Belongs to the XseB family.</text>
</comment>
<keyword evidence="4 6" id="KW-0378">Hydrolase</keyword>
<keyword evidence="2 6" id="KW-0963">Cytoplasm</keyword>
<dbReference type="Pfam" id="PF02609">
    <property type="entry name" value="Exonuc_VII_S"/>
    <property type="match status" value="1"/>
</dbReference>
<dbReference type="InterPro" id="IPR003761">
    <property type="entry name" value="Exonuc_VII_S"/>
</dbReference>
<comment type="subunit">
    <text evidence="6">Heterooligomer composed of large and small subunits.</text>
</comment>
<evidence type="ECO:0000256" key="6">
    <source>
        <dbReference type="HAMAP-Rule" id="MF_00337"/>
    </source>
</evidence>
<protein>
    <recommendedName>
        <fullName evidence="6">Exodeoxyribonuclease 7 small subunit</fullName>
        <ecNumber evidence="6">3.1.11.6</ecNumber>
    </recommendedName>
    <alternativeName>
        <fullName evidence="6">Exodeoxyribonuclease VII small subunit</fullName>
        <shortName evidence="6">Exonuclease VII small subunit</shortName>
    </alternativeName>
</protein>
<dbReference type="PANTHER" id="PTHR34137:SF1">
    <property type="entry name" value="EXODEOXYRIBONUCLEASE 7 SMALL SUBUNIT"/>
    <property type="match status" value="1"/>
</dbReference>
<gene>
    <name evidence="6" type="primary">xseB</name>
    <name evidence="7" type="ORF">DSOUD_2396</name>
</gene>
<dbReference type="Gene3D" id="1.10.287.1040">
    <property type="entry name" value="Exonuclease VII, small subunit"/>
    <property type="match status" value="1"/>
</dbReference>
<dbReference type="PANTHER" id="PTHR34137">
    <property type="entry name" value="EXODEOXYRIBONUCLEASE 7 SMALL SUBUNIT"/>
    <property type="match status" value="1"/>
</dbReference>
<dbReference type="STRING" id="1603606.DSOUD_2396"/>
<dbReference type="RefSeq" id="WP_053551187.1">
    <property type="nucleotide sequence ID" value="NZ_CP010802.1"/>
</dbReference>